<dbReference type="SUPFAM" id="SSF53300">
    <property type="entry name" value="vWA-like"/>
    <property type="match status" value="1"/>
</dbReference>
<organism evidence="4 5">
    <name type="scientific">Sinanodonta woodiana</name>
    <name type="common">Chinese pond mussel</name>
    <name type="synonym">Anodonta woodiana</name>
    <dbReference type="NCBI Taxonomy" id="1069815"/>
    <lineage>
        <taxon>Eukaryota</taxon>
        <taxon>Metazoa</taxon>
        <taxon>Spiralia</taxon>
        <taxon>Lophotrochozoa</taxon>
        <taxon>Mollusca</taxon>
        <taxon>Bivalvia</taxon>
        <taxon>Autobranchia</taxon>
        <taxon>Heteroconchia</taxon>
        <taxon>Palaeoheterodonta</taxon>
        <taxon>Unionida</taxon>
        <taxon>Unionoidea</taxon>
        <taxon>Unionidae</taxon>
        <taxon>Unioninae</taxon>
        <taxon>Sinanodonta</taxon>
    </lineage>
</organism>
<feature type="domain" description="MIB/HERC2" evidence="3">
    <location>
        <begin position="646"/>
        <end position="721"/>
    </location>
</feature>
<name>A0ABD3W0J6_SINWO</name>
<dbReference type="InterPro" id="IPR002035">
    <property type="entry name" value="VWF_A"/>
</dbReference>
<dbReference type="Pfam" id="PF13519">
    <property type="entry name" value="VWA_2"/>
    <property type="match status" value="1"/>
</dbReference>
<dbReference type="Proteomes" id="UP001634394">
    <property type="component" value="Unassembled WGS sequence"/>
</dbReference>
<dbReference type="CDD" id="cd00198">
    <property type="entry name" value="vWFA"/>
    <property type="match status" value="1"/>
</dbReference>
<evidence type="ECO:0000259" key="3">
    <source>
        <dbReference type="PROSITE" id="PS51416"/>
    </source>
</evidence>
<feature type="region of interest" description="Disordered" evidence="1">
    <location>
        <begin position="766"/>
        <end position="785"/>
    </location>
</feature>
<evidence type="ECO:0000259" key="2">
    <source>
        <dbReference type="PROSITE" id="PS50234"/>
    </source>
</evidence>
<dbReference type="InterPro" id="IPR010606">
    <property type="entry name" value="Mib_Herc2"/>
</dbReference>
<dbReference type="Gene3D" id="3.40.50.410">
    <property type="entry name" value="von Willebrand factor, type A domain"/>
    <property type="match status" value="1"/>
</dbReference>
<feature type="region of interest" description="Disordered" evidence="1">
    <location>
        <begin position="1"/>
        <end position="20"/>
    </location>
</feature>
<accession>A0ABD3W0J6</accession>
<dbReference type="AlphaFoldDB" id="A0ABD3W0J6"/>
<sequence>MTETSSTATSTKRKEIEDEMERVSAELRELAETNKVFTERLQTFSLKKPNEIFLQICPVCHCKRKSDKQCQAPESSILVLKENEKERQQEIKLLNRTFIDIISRLDNLITRDKSHVQGSNDLVETKTGIFLSNSAADTKGDNATSSPSEGQTMVDTSSVKVKTASRNSAMKKSLNADIAPNITCYGDDYDSVDEDGSDIAYQKPKILPNATENKTSRLTLQNPNFGPKKVQGNSNEGRDNKEAHRADTAKDECPELIPRQTKTILVPGIPQSYWGELAMSEAGAGPKEKVGKICTVLCLDISSSMAESRAWYQATTFIRDFIAGMEHSFQERDITEESVALCVFGHEVKIVQRLTNRFSLLTTALGQLKVGGPSPLFGGLLMSFAGLRDHSSCQANNIRIFARIILISDGKPSSEEILAGPDIASGTQMEESAILGTVKSIADKEVRLHCVPVGNANQALLEKLATMSKGTVYPYTAGRKVAKKLANTLHAGSVLRHLKILHSLPKPGDLDENKSFTEVIKSSDFITRMTIEGFMEIACNSEEEKEEVYAIAKEAVKEGLFENEESNKSYEKYHIEIPDVNLPPLGSRVRRGPDWDKDSQDGNGPGTVVGHVLGSKSVYVTWDNTLTCKKYRCGEGGVYDVLLVDEPRVLKENELIQVGCLVKRGPDWIYEDQDGAPGAKGVVLRVLDDGRVIVRWPHDQSKAYYRFGADGCFDLEICAPNFGGQGHTLRDVASATNVTTSRFGGQGFTTSRFGGQGFTLGGLSSASGNHSSQNVGNKNSKSRNKNYKVKTLFS</sequence>
<dbReference type="PROSITE" id="PS50234">
    <property type="entry name" value="VWFA"/>
    <property type="match status" value="1"/>
</dbReference>
<dbReference type="Pfam" id="PF06701">
    <property type="entry name" value="MIB_HERC2"/>
    <property type="match status" value="2"/>
</dbReference>
<dbReference type="SMART" id="SM00327">
    <property type="entry name" value="VWA"/>
    <property type="match status" value="1"/>
</dbReference>
<feature type="region of interest" description="Disordered" evidence="1">
    <location>
        <begin position="217"/>
        <end position="249"/>
    </location>
</feature>
<reference evidence="4 5" key="1">
    <citation type="submission" date="2024-11" db="EMBL/GenBank/DDBJ databases">
        <title>Chromosome-level genome assembly of the freshwater bivalve Anodonta woodiana.</title>
        <authorList>
            <person name="Chen X."/>
        </authorList>
    </citation>
    <scope>NUCLEOTIDE SEQUENCE [LARGE SCALE GENOMIC DNA]</scope>
    <source>
        <strain evidence="4">MN2024</strain>
        <tissue evidence="4">Gills</tissue>
    </source>
</reference>
<comment type="caution">
    <text evidence="4">The sequence shown here is derived from an EMBL/GenBank/DDBJ whole genome shotgun (WGS) entry which is preliminary data.</text>
</comment>
<feature type="domain" description="MIB/HERC2" evidence="3">
    <location>
        <begin position="574"/>
        <end position="647"/>
    </location>
</feature>
<evidence type="ECO:0000313" key="4">
    <source>
        <dbReference type="EMBL" id="KAL3867394.1"/>
    </source>
</evidence>
<dbReference type="PROSITE" id="PS51416">
    <property type="entry name" value="MIB_HERC2"/>
    <property type="match status" value="2"/>
</dbReference>
<feature type="compositionally biased region" description="Polar residues" evidence="1">
    <location>
        <begin position="1"/>
        <end position="10"/>
    </location>
</feature>
<dbReference type="InterPro" id="IPR036465">
    <property type="entry name" value="vWFA_dom_sf"/>
</dbReference>
<proteinExistence type="predicted"/>
<evidence type="ECO:0000256" key="1">
    <source>
        <dbReference type="SAM" id="MobiDB-lite"/>
    </source>
</evidence>
<protein>
    <submittedName>
        <fullName evidence="4">Uncharacterized protein</fullName>
    </submittedName>
</protein>
<feature type="region of interest" description="Disordered" evidence="1">
    <location>
        <begin position="134"/>
        <end position="160"/>
    </location>
</feature>
<feature type="domain" description="VWFA" evidence="2">
    <location>
        <begin position="294"/>
        <end position="489"/>
    </location>
</feature>
<dbReference type="EMBL" id="JBJQND010000009">
    <property type="protein sequence ID" value="KAL3867394.1"/>
    <property type="molecule type" value="Genomic_DNA"/>
</dbReference>
<evidence type="ECO:0000313" key="5">
    <source>
        <dbReference type="Proteomes" id="UP001634394"/>
    </source>
</evidence>
<feature type="compositionally biased region" description="Basic and acidic residues" evidence="1">
    <location>
        <begin position="236"/>
        <end position="249"/>
    </location>
</feature>
<keyword evidence="5" id="KW-1185">Reference proteome</keyword>
<dbReference type="InterPro" id="IPR037252">
    <property type="entry name" value="Mib_Herc2_sf"/>
</dbReference>
<dbReference type="Gene3D" id="2.30.30.40">
    <property type="entry name" value="SH3 Domains"/>
    <property type="match status" value="2"/>
</dbReference>
<gene>
    <name evidence="4" type="ORF">ACJMK2_044600</name>
</gene>
<dbReference type="SUPFAM" id="SSF159034">
    <property type="entry name" value="Mib/herc2 domain-like"/>
    <property type="match status" value="2"/>
</dbReference>